<dbReference type="PANTHER" id="PTHR43792">
    <property type="entry name" value="GNAT FAMILY, PUTATIVE (AFU_ORTHOLOGUE AFUA_3G00765)-RELATED-RELATED"/>
    <property type="match status" value="1"/>
</dbReference>
<evidence type="ECO:0000313" key="3">
    <source>
        <dbReference type="Proteomes" id="UP000388452"/>
    </source>
</evidence>
<evidence type="ECO:0000259" key="1">
    <source>
        <dbReference type="PROSITE" id="PS51186"/>
    </source>
</evidence>
<dbReference type="Proteomes" id="UP000388452">
    <property type="component" value="Chromosome"/>
</dbReference>
<evidence type="ECO:0000313" key="2">
    <source>
        <dbReference type="EMBL" id="QFQ90337.1"/>
    </source>
</evidence>
<name>A0A5P8JMB5_9LACO</name>
<accession>A0A5P8JMB5</accession>
<dbReference type="GO" id="GO:0016747">
    <property type="term" value="F:acyltransferase activity, transferring groups other than amino-acyl groups"/>
    <property type="evidence" value="ECO:0007669"/>
    <property type="project" value="InterPro"/>
</dbReference>
<reference evidence="2 3" key="1">
    <citation type="submission" date="2019-10" db="EMBL/GenBank/DDBJ databases">
        <title>Genome sequencing of Lactobacillus manihotivorans.</title>
        <authorList>
            <person name="Kim K."/>
        </authorList>
    </citation>
    <scope>NUCLEOTIDE SEQUENCE [LARGE SCALE GENOMIC DNA]</scope>
    <source>
        <strain evidence="2 3">LM010</strain>
    </source>
</reference>
<dbReference type="InterPro" id="IPR000182">
    <property type="entry name" value="GNAT_dom"/>
</dbReference>
<dbReference type="InterPro" id="IPR016181">
    <property type="entry name" value="Acyl_CoA_acyltransferase"/>
</dbReference>
<gene>
    <name evidence="2" type="ORF">LM010_02265</name>
</gene>
<dbReference type="InterPro" id="IPR051531">
    <property type="entry name" value="N-acetyltransferase"/>
</dbReference>
<dbReference type="PROSITE" id="PS51186">
    <property type="entry name" value="GNAT"/>
    <property type="match status" value="1"/>
</dbReference>
<dbReference type="AlphaFoldDB" id="A0A5P8JMB5"/>
<feature type="domain" description="N-acetyltransferase" evidence="1">
    <location>
        <begin position="10"/>
        <end position="167"/>
    </location>
</feature>
<dbReference type="Pfam" id="PF13302">
    <property type="entry name" value="Acetyltransf_3"/>
    <property type="match status" value="1"/>
</dbReference>
<proteinExistence type="predicted"/>
<protein>
    <submittedName>
        <fullName evidence="2">GNAT family N-acetyltransferase</fullName>
    </submittedName>
</protein>
<keyword evidence="2" id="KW-0808">Transferase</keyword>
<sequence length="192" mass="22383">MMTTITTERLILRPFTETDLPEFMTIQQDPEVNRFLPWFMPKTETDALQMLHDQFIDDPDGEALAICLQADNKAIGYVHAEASASHDFGYGMKRAAWGHGYMTEAAQALINQLSISDYPFLTATHDVNNPKSGAVMQRLGMQYQYTYLEQWQPKNIPVHFRLYLLNRDGNDQRQFLKYWQQYPTHTIEKSER</sequence>
<dbReference type="EMBL" id="CP045068">
    <property type="protein sequence ID" value="QFQ90337.1"/>
    <property type="molecule type" value="Genomic_DNA"/>
</dbReference>
<dbReference type="SUPFAM" id="SSF55729">
    <property type="entry name" value="Acyl-CoA N-acyltransferases (Nat)"/>
    <property type="match status" value="1"/>
</dbReference>
<dbReference type="Gene3D" id="3.40.630.30">
    <property type="match status" value="1"/>
</dbReference>
<organism evidence="2 3">
    <name type="scientific">Lacticaseibacillus manihotivorans</name>
    <dbReference type="NCBI Taxonomy" id="88233"/>
    <lineage>
        <taxon>Bacteria</taxon>
        <taxon>Bacillati</taxon>
        <taxon>Bacillota</taxon>
        <taxon>Bacilli</taxon>
        <taxon>Lactobacillales</taxon>
        <taxon>Lactobacillaceae</taxon>
        <taxon>Lacticaseibacillus</taxon>
    </lineage>
</organism>